<dbReference type="EMBL" id="KN822072">
    <property type="protein sequence ID" value="KIM59562.1"/>
    <property type="molecule type" value="Genomic_DNA"/>
</dbReference>
<reference evidence="1 2" key="1">
    <citation type="submission" date="2014-04" db="EMBL/GenBank/DDBJ databases">
        <authorList>
            <consortium name="DOE Joint Genome Institute"/>
            <person name="Kuo A."/>
            <person name="Kohler A."/>
            <person name="Nagy L.G."/>
            <person name="Floudas D."/>
            <person name="Copeland A."/>
            <person name="Barry K.W."/>
            <person name="Cichocki N."/>
            <person name="Veneault-Fourrey C."/>
            <person name="LaButti K."/>
            <person name="Lindquist E.A."/>
            <person name="Lipzen A."/>
            <person name="Lundell T."/>
            <person name="Morin E."/>
            <person name="Murat C."/>
            <person name="Sun H."/>
            <person name="Tunlid A."/>
            <person name="Henrissat B."/>
            <person name="Grigoriev I.V."/>
            <person name="Hibbett D.S."/>
            <person name="Martin F."/>
            <person name="Nordberg H.P."/>
            <person name="Cantor M.N."/>
            <person name="Hua S.X."/>
        </authorList>
    </citation>
    <scope>NUCLEOTIDE SEQUENCE [LARGE SCALE GENOMIC DNA]</scope>
    <source>
        <strain evidence="1 2">Foug A</strain>
    </source>
</reference>
<keyword evidence="2" id="KW-1185">Reference proteome</keyword>
<dbReference type="OrthoDB" id="2266637at2759"/>
<dbReference type="InParanoid" id="A0A0C3A4E4"/>
<protein>
    <recommendedName>
        <fullName evidence="3">Tc1-like transposase DDE domain-containing protein</fullName>
    </recommendedName>
</protein>
<organism evidence="1 2">
    <name type="scientific">Scleroderma citrinum Foug A</name>
    <dbReference type="NCBI Taxonomy" id="1036808"/>
    <lineage>
        <taxon>Eukaryota</taxon>
        <taxon>Fungi</taxon>
        <taxon>Dikarya</taxon>
        <taxon>Basidiomycota</taxon>
        <taxon>Agaricomycotina</taxon>
        <taxon>Agaricomycetes</taxon>
        <taxon>Agaricomycetidae</taxon>
        <taxon>Boletales</taxon>
        <taxon>Sclerodermatineae</taxon>
        <taxon>Sclerodermataceae</taxon>
        <taxon>Scleroderma</taxon>
    </lineage>
</organism>
<dbReference type="STRING" id="1036808.A0A0C3A4E4"/>
<evidence type="ECO:0000313" key="2">
    <source>
        <dbReference type="Proteomes" id="UP000053989"/>
    </source>
</evidence>
<reference evidence="2" key="2">
    <citation type="submission" date="2015-01" db="EMBL/GenBank/DDBJ databases">
        <title>Evolutionary Origins and Diversification of the Mycorrhizal Mutualists.</title>
        <authorList>
            <consortium name="DOE Joint Genome Institute"/>
            <consortium name="Mycorrhizal Genomics Consortium"/>
            <person name="Kohler A."/>
            <person name="Kuo A."/>
            <person name="Nagy L.G."/>
            <person name="Floudas D."/>
            <person name="Copeland A."/>
            <person name="Barry K.W."/>
            <person name="Cichocki N."/>
            <person name="Veneault-Fourrey C."/>
            <person name="LaButti K."/>
            <person name="Lindquist E.A."/>
            <person name="Lipzen A."/>
            <person name="Lundell T."/>
            <person name="Morin E."/>
            <person name="Murat C."/>
            <person name="Riley R."/>
            <person name="Ohm R."/>
            <person name="Sun H."/>
            <person name="Tunlid A."/>
            <person name="Henrissat B."/>
            <person name="Grigoriev I.V."/>
            <person name="Hibbett D.S."/>
            <person name="Martin F."/>
        </authorList>
    </citation>
    <scope>NUCLEOTIDE SEQUENCE [LARGE SCALE GENOMIC DNA]</scope>
    <source>
        <strain evidence="2">Foug A</strain>
    </source>
</reference>
<dbReference type="GO" id="GO:0003676">
    <property type="term" value="F:nucleic acid binding"/>
    <property type="evidence" value="ECO:0007669"/>
    <property type="project" value="InterPro"/>
</dbReference>
<dbReference type="AlphaFoldDB" id="A0A0C3A4E4"/>
<gene>
    <name evidence="1" type="ORF">SCLCIDRAFT_85317</name>
</gene>
<proteinExistence type="predicted"/>
<accession>A0A0C3A4E4</accession>
<dbReference type="InterPro" id="IPR036397">
    <property type="entry name" value="RNaseH_sf"/>
</dbReference>
<feature type="non-terminal residue" evidence="1">
    <location>
        <position position="1"/>
    </location>
</feature>
<feature type="non-terminal residue" evidence="1">
    <location>
        <position position="64"/>
    </location>
</feature>
<name>A0A0C3A4E4_9AGAM</name>
<dbReference type="HOGENOM" id="CLU_056788_12_1_1"/>
<dbReference type="Proteomes" id="UP000053989">
    <property type="component" value="Unassembled WGS sequence"/>
</dbReference>
<dbReference type="Gene3D" id="3.30.420.10">
    <property type="entry name" value="Ribonuclease H-like superfamily/Ribonuclease H"/>
    <property type="match status" value="1"/>
</dbReference>
<sequence length="64" mass="7274">IAYLPPYSPDLTPIEESFSCLKAYIQRHGAELRQHEDHILALIEATSCITPEKARGWFKNAGYI</sequence>
<evidence type="ECO:0000313" key="1">
    <source>
        <dbReference type="EMBL" id="KIM59562.1"/>
    </source>
</evidence>
<evidence type="ECO:0008006" key="3">
    <source>
        <dbReference type="Google" id="ProtNLM"/>
    </source>
</evidence>